<sequence>MSTPDRKDHIRVKRRNQTFFIPTAPSDSFAYIKEEICKALGGDDDSIDVKAMRLYVDNKSEGGDADAGKETKKEIPDAALLSDHDVKNDDIIILEMDES</sequence>
<gene>
    <name evidence="1" type="ORF">QTG54_007334</name>
</gene>
<evidence type="ECO:0008006" key="3">
    <source>
        <dbReference type="Google" id="ProtNLM"/>
    </source>
</evidence>
<dbReference type="Proteomes" id="UP001224775">
    <property type="component" value="Unassembled WGS sequence"/>
</dbReference>
<reference evidence="1" key="1">
    <citation type="submission" date="2023-06" db="EMBL/GenBank/DDBJ databases">
        <title>Survivors Of The Sea: Transcriptome response of Skeletonema marinoi to long-term dormancy.</title>
        <authorList>
            <person name="Pinder M.I.M."/>
            <person name="Kourtchenko O."/>
            <person name="Robertson E.K."/>
            <person name="Larsson T."/>
            <person name="Maumus F."/>
            <person name="Osuna-Cruz C.M."/>
            <person name="Vancaester E."/>
            <person name="Stenow R."/>
            <person name="Vandepoele K."/>
            <person name="Ploug H."/>
            <person name="Bruchert V."/>
            <person name="Godhe A."/>
            <person name="Topel M."/>
        </authorList>
    </citation>
    <scope>NUCLEOTIDE SEQUENCE</scope>
    <source>
        <strain evidence="1">R05AC</strain>
    </source>
</reference>
<comment type="caution">
    <text evidence="1">The sequence shown here is derived from an EMBL/GenBank/DDBJ whole genome shotgun (WGS) entry which is preliminary data.</text>
</comment>
<evidence type="ECO:0000313" key="1">
    <source>
        <dbReference type="EMBL" id="KAK1741761.1"/>
    </source>
</evidence>
<evidence type="ECO:0000313" key="2">
    <source>
        <dbReference type="Proteomes" id="UP001224775"/>
    </source>
</evidence>
<organism evidence="1 2">
    <name type="scientific">Skeletonema marinoi</name>
    <dbReference type="NCBI Taxonomy" id="267567"/>
    <lineage>
        <taxon>Eukaryota</taxon>
        <taxon>Sar</taxon>
        <taxon>Stramenopiles</taxon>
        <taxon>Ochrophyta</taxon>
        <taxon>Bacillariophyta</taxon>
        <taxon>Coscinodiscophyceae</taxon>
        <taxon>Thalassiosirophycidae</taxon>
        <taxon>Thalassiosirales</taxon>
        <taxon>Skeletonemataceae</taxon>
        <taxon>Skeletonema</taxon>
        <taxon>Skeletonema marinoi-dohrnii complex</taxon>
    </lineage>
</organism>
<dbReference type="InterPro" id="IPR029071">
    <property type="entry name" value="Ubiquitin-like_domsf"/>
</dbReference>
<proteinExistence type="predicted"/>
<keyword evidence="2" id="KW-1185">Reference proteome</keyword>
<name>A0AAD9DBU2_9STRA</name>
<dbReference type="AlphaFoldDB" id="A0AAD9DBU2"/>
<dbReference type="SUPFAM" id="SSF54236">
    <property type="entry name" value="Ubiquitin-like"/>
    <property type="match status" value="1"/>
</dbReference>
<dbReference type="EMBL" id="JATAAI010000012">
    <property type="protein sequence ID" value="KAK1741761.1"/>
    <property type="molecule type" value="Genomic_DNA"/>
</dbReference>
<accession>A0AAD9DBU2</accession>
<dbReference type="Gene3D" id="3.10.20.90">
    <property type="entry name" value="Phosphatidylinositol 3-kinase Catalytic Subunit, Chain A, domain 1"/>
    <property type="match status" value="1"/>
</dbReference>
<protein>
    <recommendedName>
        <fullName evidence="3">Ubiquitin-like domain-containing protein</fullName>
    </recommendedName>
</protein>